<dbReference type="Proteomes" id="UP001279734">
    <property type="component" value="Unassembled WGS sequence"/>
</dbReference>
<evidence type="ECO:0000313" key="1">
    <source>
        <dbReference type="EMBL" id="GMH22832.1"/>
    </source>
</evidence>
<keyword evidence="2" id="KW-1185">Reference proteome</keyword>
<gene>
    <name evidence="1" type="ORF">Nepgr_024675</name>
</gene>
<sequence length="117" mass="13058">MLLFYRDGAILFRIIPSSQQQTFPTAETASKIQRVVTLQLIEEDVAVEIGPQSFGIARDNYEDANELHVSLLSLVTSLTPSHRTTQLAHHASQTSDCEQVNNFISNVNLLDRLEAMS</sequence>
<organism evidence="1 2">
    <name type="scientific">Nepenthes gracilis</name>
    <name type="common">Slender pitcher plant</name>
    <dbReference type="NCBI Taxonomy" id="150966"/>
    <lineage>
        <taxon>Eukaryota</taxon>
        <taxon>Viridiplantae</taxon>
        <taxon>Streptophyta</taxon>
        <taxon>Embryophyta</taxon>
        <taxon>Tracheophyta</taxon>
        <taxon>Spermatophyta</taxon>
        <taxon>Magnoliopsida</taxon>
        <taxon>eudicotyledons</taxon>
        <taxon>Gunneridae</taxon>
        <taxon>Pentapetalae</taxon>
        <taxon>Caryophyllales</taxon>
        <taxon>Nepenthaceae</taxon>
        <taxon>Nepenthes</taxon>
    </lineage>
</organism>
<reference evidence="1" key="1">
    <citation type="submission" date="2023-05" db="EMBL/GenBank/DDBJ databases">
        <title>Nepenthes gracilis genome sequencing.</title>
        <authorList>
            <person name="Fukushima K."/>
        </authorList>
    </citation>
    <scope>NUCLEOTIDE SEQUENCE</scope>
    <source>
        <strain evidence="1">SING2019-196</strain>
    </source>
</reference>
<dbReference type="AlphaFoldDB" id="A0AAD3T6D8"/>
<dbReference type="EMBL" id="BSYO01000025">
    <property type="protein sequence ID" value="GMH22832.1"/>
    <property type="molecule type" value="Genomic_DNA"/>
</dbReference>
<comment type="caution">
    <text evidence="1">The sequence shown here is derived from an EMBL/GenBank/DDBJ whole genome shotgun (WGS) entry which is preliminary data.</text>
</comment>
<protein>
    <submittedName>
        <fullName evidence="1">Uncharacterized protein</fullName>
    </submittedName>
</protein>
<evidence type="ECO:0000313" key="2">
    <source>
        <dbReference type="Proteomes" id="UP001279734"/>
    </source>
</evidence>
<name>A0AAD3T6D8_NEPGR</name>
<proteinExistence type="predicted"/>
<accession>A0AAD3T6D8</accession>